<feature type="chain" id="PRO_5042257872" description="Peptidase M43 pregnancy-associated plasma-A domain-containing protein" evidence="9">
    <location>
        <begin position="20"/>
        <end position="276"/>
    </location>
</feature>
<dbReference type="GO" id="GO:0006508">
    <property type="term" value="P:proteolysis"/>
    <property type="evidence" value="ECO:0007669"/>
    <property type="project" value="UniProtKB-KW"/>
</dbReference>
<name>A0AAD5TZ61_9FUNG</name>
<evidence type="ECO:0000256" key="7">
    <source>
        <dbReference type="ARBA" id="ARBA00023049"/>
    </source>
</evidence>
<accession>A0AAD5TZ61</accession>
<keyword evidence="8" id="KW-1015">Disulfide bond</keyword>
<keyword evidence="12" id="KW-1185">Reference proteome</keyword>
<evidence type="ECO:0000256" key="8">
    <source>
        <dbReference type="ARBA" id="ARBA00023157"/>
    </source>
</evidence>
<dbReference type="Pfam" id="PF05572">
    <property type="entry name" value="Peptidase_M43"/>
    <property type="match status" value="1"/>
</dbReference>
<dbReference type="GO" id="GO:0008237">
    <property type="term" value="F:metallopeptidase activity"/>
    <property type="evidence" value="ECO:0007669"/>
    <property type="project" value="UniProtKB-KW"/>
</dbReference>
<dbReference type="PANTHER" id="PTHR47466:SF1">
    <property type="entry name" value="METALLOPROTEASE MEP1 (AFU_ORTHOLOGUE AFUA_1G07730)-RELATED"/>
    <property type="match status" value="1"/>
</dbReference>
<evidence type="ECO:0000256" key="3">
    <source>
        <dbReference type="ARBA" id="ARBA00022723"/>
    </source>
</evidence>
<organism evidence="11 12">
    <name type="scientific">Clydaea vesicula</name>
    <dbReference type="NCBI Taxonomy" id="447962"/>
    <lineage>
        <taxon>Eukaryota</taxon>
        <taxon>Fungi</taxon>
        <taxon>Fungi incertae sedis</taxon>
        <taxon>Chytridiomycota</taxon>
        <taxon>Chytridiomycota incertae sedis</taxon>
        <taxon>Chytridiomycetes</taxon>
        <taxon>Lobulomycetales</taxon>
        <taxon>Lobulomycetaceae</taxon>
        <taxon>Clydaea</taxon>
    </lineage>
</organism>
<evidence type="ECO:0000313" key="12">
    <source>
        <dbReference type="Proteomes" id="UP001211065"/>
    </source>
</evidence>
<keyword evidence="3" id="KW-0479">Metal-binding</keyword>
<dbReference type="SUPFAM" id="SSF55486">
    <property type="entry name" value="Metalloproteases ('zincins'), catalytic domain"/>
    <property type="match status" value="1"/>
</dbReference>
<gene>
    <name evidence="11" type="ORF">HK099_007276</name>
</gene>
<feature type="non-terminal residue" evidence="11">
    <location>
        <position position="276"/>
    </location>
</feature>
<evidence type="ECO:0000313" key="11">
    <source>
        <dbReference type="EMBL" id="KAJ3213604.1"/>
    </source>
</evidence>
<keyword evidence="6" id="KW-0862">Zinc</keyword>
<dbReference type="InterPro" id="IPR024079">
    <property type="entry name" value="MetalloPept_cat_dom_sf"/>
</dbReference>
<evidence type="ECO:0000256" key="4">
    <source>
        <dbReference type="ARBA" id="ARBA00022729"/>
    </source>
</evidence>
<evidence type="ECO:0000259" key="10">
    <source>
        <dbReference type="Pfam" id="PF05572"/>
    </source>
</evidence>
<dbReference type="CDD" id="cd04275">
    <property type="entry name" value="ZnMc_pappalysin_like"/>
    <property type="match status" value="1"/>
</dbReference>
<keyword evidence="5" id="KW-0378">Hydrolase</keyword>
<dbReference type="PANTHER" id="PTHR47466">
    <property type="match status" value="1"/>
</dbReference>
<dbReference type="AlphaFoldDB" id="A0AAD5TZ61"/>
<keyword evidence="4 9" id="KW-0732">Signal</keyword>
<comment type="caution">
    <text evidence="11">The sequence shown here is derived from an EMBL/GenBank/DDBJ whole genome shotgun (WGS) entry which is preliminary data.</text>
</comment>
<sequence length="276" mass="29770">MKFTLYAAVLSTLALSYTAKPSGGGRVCGTRNLDPVKDAKVSLFFNPKNSFASALPSTVNINVYVHLIKKNSGTADVSRSQINQQIDVLNAAYSKSGFTFTLQTVDETVNASWYTVGYESSEEVAMKNALRKGSAKDLNLYFANIGDDLLGWATFPSDYSSDPKNDGVVLLSATVPGGSAPNYNLGDTATHEVGHWLGLYHTFQGGCNETGGDYVLDTPAEKSPASGCPTGRNTCTGSRFPGNDPINNFMDYTYDSCMNQFTPGQTTRMRSLWGSY</sequence>
<dbReference type="GO" id="GO:0046872">
    <property type="term" value="F:metal ion binding"/>
    <property type="evidence" value="ECO:0007669"/>
    <property type="project" value="UniProtKB-KW"/>
</dbReference>
<evidence type="ECO:0000256" key="2">
    <source>
        <dbReference type="ARBA" id="ARBA00022670"/>
    </source>
</evidence>
<comment type="similarity">
    <text evidence="1">Belongs to the peptidase M43B family.</text>
</comment>
<evidence type="ECO:0000256" key="6">
    <source>
        <dbReference type="ARBA" id="ARBA00022833"/>
    </source>
</evidence>
<evidence type="ECO:0000256" key="1">
    <source>
        <dbReference type="ARBA" id="ARBA00008721"/>
    </source>
</evidence>
<keyword evidence="2" id="KW-0645">Protease</keyword>
<proteinExistence type="inferred from homology"/>
<dbReference type="Proteomes" id="UP001211065">
    <property type="component" value="Unassembled WGS sequence"/>
</dbReference>
<evidence type="ECO:0000256" key="5">
    <source>
        <dbReference type="ARBA" id="ARBA00022801"/>
    </source>
</evidence>
<dbReference type="Gene3D" id="3.40.390.10">
    <property type="entry name" value="Collagenase (Catalytic Domain)"/>
    <property type="match status" value="1"/>
</dbReference>
<dbReference type="InterPro" id="IPR008754">
    <property type="entry name" value="Peptidase_M43"/>
</dbReference>
<reference evidence="11" key="1">
    <citation type="submission" date="2020-05" db="EMBL/GenBank/DDBJ databases">
        <title>Phylogenomic resolution of chytrid fungi.</title>
        <authorList>
            <person name="Stajich J.E."/>
            <person name="Amses K."/>
            <person name="Simmons R."/>
            <person name="Seto K."/>
            <person name="Myers J."/>
            <person name="Bonds A."/>
            <person name="Quandt C.A."/>
            <person name="Barry K."/>
            <person name="Liu P."/>
            <person name="Grigoriev I."/>
            <person name="Longcore J.E."/>
            <person name="James T.Y."/>
        </authorList>
    </citation>
    <scope>NUCLEOTIDE SEQUENCE</scope>
    <source>
        <strain evidence="11">JEL0476</strain>
    </source>
</reference>
<feature type="domain" description="Peptidase M43 pregnancy-associated plasma-A" evidence="10">
    <location>
        <begin position="151"/>
        <end position="271"/>
    </location>
</feature>
<feature type="signal peptide" evidence="9">
    <location>
        <begin position="1"/>
        <end position="19"/>
    </location>
</feature>
<protein>
    <recommendedName>
        <fullName evidence="10">Peptidase M43 pregnancy-associated plasma-A domain-containing protein</fullName>
    </recommendedName>
</protein>
<keyword evidence="7" id="KW-0482">Metalloprotease</keyword>
<evidence type="ECO:0000256" key="9">
    <source>
        <dbReference type="SAM" id="SignalP"/>
    </source>
</evidence>
<dbReference type="EMBL" id="JADGJW010000694">
    <property type="protein sequence ID" value="KAJ3213604.1"/>
    <property type="molecule type" value="Genomic_DNA"/>
</dbReference>